<protein>
    <recommendedName>
        <fullName evidence="5">Lipoprotein</fullName>
    </recommendedName>
</protein>
<dbReference type="Proteomes" id="UP000660611">
    <property type="component" value="Unassembled WGS sequence"/>
</dbReference>
<keyword evidence="2" id="KW-0732">Signal</keyword>
<feature type="region of interest" description="Disordered" evidence="1">
    <location>
        <begin position="44"/>
        <end position="67"/>
    </location>
</feature>
<reference evidence="3" key="1">
    <citation type="submission" date="2021-01" db="EMBL/GenBank/DDBJ databases">
        <title>Whole genome shotgun sequence of Dactylosporangium siamense NBRC 106093.</title>
        <authorList>
            <person name="Komaki H."/>
            <person name="Tamura T."/>
        </authorList>
    </citation>
    <scope>NUCLEOTIDE SEQUENCE</scope>
    <source>
        <strain evidence="3">NBRC 106093</strain>
    </source>
</reference>
<evidence type="ECO:0000313" key="3">
    <source>
        <dbReference type="EMBL" id="GIG50544.1"/>
    </source>
</evidence>
<dbReference type="EMBL" id="BONQ01000132">
    <property type="protein sequence ID" value="GIG50544.1"/>
    <property type="molecule type" value="Genomic_DNA"/>
</dbReference>
<evidence type="ECO:0000313" key="4">
    <source>
        <dbReference type="Proteomes" id="UP000660611"/>
    </source>
</evidence>
<comment type="caution">
    <text evidence="3">The sequence shown here is derived from an EMBL/GenBank/DDBJ whole genome shotgun (WGS) entry which is preliminary data.</text>
</comment>
<gene>
    <name evidence="3" type="ORF">Dsi01nite_085850</name>
</gene>
<feature type="chain" id="PRO_5037389222" description="Lipoprotein" evidence="2">
    <location>
        <begin position="19"/>
        <end position="159"/>
    </location>
</feature>
<keyword evidence="4" id="KW-1185">Reference proteome</keyword>
<sequence length="159" mass="16442">MVLLPVLLFALVAAGACAKNPGDGSSGTDDPNAMVRFAQCMRGHGQNVPDPDGGSDTYAVTPPSGGPDAAWDAAMDACRHHLPAGGAPGGMSAEELDAQGRYARCMRDHGIEMSDPDPNTGRSQIGGRLAGANRDRLRADPGYQAAAEACRDKLPKERG</sequence>
<feature type="signal peptide" evidence="2">
    <location>
        <begin position="1"/>
        <end position="18"/>
    </location>
</feature>
<organism evidence="3 4">
    <name type="scientific">Dactylosporangium siamense</name>
    <dbReference type="NCBI Taxonomy" id="685454"/>
    <lineage>
        <taxon>Bacteria</taxon>
        <taxon>Bacillati</taxon>
        <taxon>Actinomycetota</taxon>
        <taxon>Actinomycetes</taxon>
        <taxon>Micromonosporales</taxon>
        <taxon>Micromonosporaceae</taxon>
        <taxon>Dactylosporangium</taxon>
    </lineage>
</organism>
<name>A0A919UCK3_9ACTN</name>
<feature type="compositionally biased region" description="Basic and acidic residues" evidence="1">
    <location>
        <begin position="149"/>
        <end position="159"/>
    </location>
</feature>
<evidence type="ECO:0000256" key="1">
    <source>
        <dbReference type="SAM" id="MobiDB-lite"/>
    </source>
</evidence>
<evidence type="ECO:0008006" key="5">
    <source>
        <dbReference type="Google" id="ProtNLM"/>
    </source>
</evidence>
<evidence type="ECO:0000256" key="2">
    <source>
        <dbReference type="SAM" id="SignalP"/>
    </source>
</evidence>
<dbReference type="AlphaFoldDB" id="A0A919UCK3"/>
<proteinExistence type="predicted"/>
<accession>A0A919UCK3</accession>
<feature type="region of interest" description="Disordered" evidence="1">
    <location>
        <begin position="111"/>
        <end position="159"/>
    </location>
</feature>